<feature type="domain" description="Thioredoxin" evidence="1">
    <location>
        <begin position="1"/>
        <end position="98"/>
    </location>
</feature>
<dbReference type="PROSITE" id="PS51352">
    <property type="entry name" value="THIOREDOXIN_2"/>
    <property type="match status" value="1"/>
</dbReference>
<dbReference type="EMBL" id="QSGO01000022">
    <property type="protein sequence ID" value="RHB31384.1"/>
    <property type="molecule type" value="Genomic_DNA"/>
</dbReference>
<dbReference type="Pfam" id="PF00085">
    <property type="entry name" value="Thioredoxin"/>
    <property type="match status" value="1"/>
</dbReference>
<organism evidence="2 3">
    <name type="scientific">Bacteroides nordii</name>
    <dbReference type="NCBI Taxonomy" id="291645"/>
    <lineage>
        <taxon>Bacteria</taxon>
        <taxon>Pseudomonadati</taxon>
        <taxon>Bacteroidota</taxon>
        <taxon>Bacteroidia</taxon>
        <taxon>Bacteroidales</taxon>
        <taxon>Bacteroidaceae</taxon>
        <taxon>Bacteroides</taxon>
    </lineage>
</organism>
<dbReference type="InterPro" id="IPR013766">
    <property type="entry name" value="Thioredoxin_domain"/>
</dbReference>
<dbReference type="SUPFAM" id="SSF52833">
    <property type="entry name" value="Thioredoxin-like"/>
    <property type="match status" value="1"/>
</dbReference>
<evidence type="ECO:0000313" key="2">
    <source>
        <dbReference type="EMBL" id="RHB31384.1"/>
    </source>
</evidence>
<comment type="caution">
    <text evidence="2">The sequence shown here is derived from an EMBL/GenBank/DDBJ whole genome shotgun (WGS) entry which is preliminary data.</text>
</comment>
<dbReference type="Proteomes" id="UP000284379">
    <property type="component" value="Unassembled WGS sequence"/>
</dbReference>
<name>A0A413VCY7_9BACE</name>
<gene>
    <name evidence="2" type="ORF">DW888_17755</name>
</gene>
<sequence>MDDVTKQLEAAAQTSHLVLIFFYADWAPHYNWLEPTINEYEKRVVELIEVNIETDKAVADSYNIGTVPAFVLLHRGKELWRQIGELTVDQLRLVLSEF</sequence>
<dbReference type="RefSeq" id="WP_122202128.1">
    <property type="nucleotide sequence ID" value="NZ_CABJFV010000022.1"/>
</dbReference>
<dbReference type="Gene3D" id="3.40.30.10">
    <property type="entry name" value="Glutaredoxin"/>
    <property type="match status" value="1"/>
</dbReference>
<protein>
    <submittedName>
        <fullName evidence="2">Thioredoxin</fullName>
    </submittedName>
</protein>
<evidence type="ECO:0000259" key="1">
    <source>
        <dbReference type="PROSITE" id="PS51352"/>
    </source>
</evidence>
<evidence type="ECO:0000313" key="3">
    <source>
        <dbReference type="Proteomes" id="UP000284379"/>
    </source>
</evidence>
<proteinExistence type="predicted"/>
<dbReference type="CDD" id="cd02947">
    <property type="entry name" value="TRX_family"/>
    <property type="match status" value="1"/>
</dbReference>
<reference evidence="2 3" key="1">
    <citation type="submission" date="2018-08" db="EMBL/GenBank/DDBJ databases">
        <title>A genome reference for cultivated species of the human gut microbiota.</title>
        <authorList>
            <person name="Zou Y."/>
            <person name="Xue W."/>
            <person name="Luo G."/>
        </authorList>
    </citation>
    <scope>NUCLEOTIDE SEQUENCE [LARGE SCALE GENOMIC DNA]</scope>
    <source>
        <strain evidence="2 3">AM40-30BH</strain>
    </source>
</reference>
<dbReference type="InterPro" id="IPR036249">
    <property type="entry name" value="Thioredoxin-like_sf"/>
</dbReference>
<dbReference type="AlphaFoldDB" id="A0A413VCY7"/>
<accession>A0A413VCY7</accession>